<keyword evidence="3" id="KW-1185">Reference proteome</keyword>
<feature type="non-terminal residue" evidence="2">
    <location>
        <position position="134"/>
    </location>
</feature>
<accession>D8Q660</accession>
<sequence length="134" mass="15070">MAHIEVVDDDIEAEDYGAVLDEEPPRNEEAPPHNSQRSHYSRRAPPPSRWKRAGLWSLFCLVFWLAYTMRKHLDQPLNAAHARRCVGVFYLSTAVAVLYSPSLCSTPQPRSLCSAPQPRLTRILLIVARASSSS</sequence>
<dbReference type="RefSeq" id="XP_003032434.1">
    <property type="nucleotide sequence ID" value="XM_003032388.1"/>
</dbReference>
<dbReference type="AlphaFoldDB" id="D8Q660"/>
<name>D8Q660_SCHCM</name>
<dbReference type="VEuPathDB" id="FungiDB:SCHCODRAFT_02700940"/>
<reference evidence="2 3" key="1">
    <citation type="journal article" date="2010" name="Nat. Biotechnol.">
        <title>Genome sequence of the model mushroom Schizophyllum commune.</title>
        <authorList>
            <person name="Ohm R.A."/>
            <person name="de Jong J.F."/>
            <person name="Lugones L.G."/>
            <person name="Aerts A."/>
            <person name="Kothe E."/>
            <person name="Stajich J.E."/>
            <person name="de Vries R.P."/>
            <person name="Record E."/>
            <person name="Levasseur A."/>
            <person name="Baker S.E."/>
            <person name="Bartholomew K.A."/>
            <person name="Coutinho P.M."/>
            <person name="Erdmann S."/>
            <person name="Fowler T.J."/>
            <person name="Gathman A.C."/>
            <person name="Lombard V."/>
            <person name="Henrissat B."/>
            <person name="Knabe N."/>
            <person name="Kuees U."/>
            <person name="Lilly W.W."/>
            <person name="Lindquist E."/>
            <person name="Lucas S."/>
            <person name="Magnuson J.K."/>
            <person name="Piumi F."/>
            <person name="Raudaskoski M."/>
            <person name="Salamov A."/>
            <person name="Schmutz J."/>
            <person name="Schwarze F.W.M.R."/>
            <person name="vanKuyk P.A."/>
            <person name="Horton J.S."/>
            <person name="Grigoriev I.V."/>
            <person name="Woesten H.A.B."/>
        </authorList>
    </citation>
    <scope>NUCLEOTIDE SEQUENCE [LARGE SCALE GENOMIC DNA]</scope>
    <source>
        <strain evidence="3">H4-8 / FGSC 9210</strain>
    </source>
</reference>
<feature type="region of interest" description="Disordered" evidence="1">
    <location>
        <begin position="1"/>
        <end position="50"/>
    </location>
</feature>
<evidence type="ECO:0000313" key="2">
    <source>
        <dbReference type="EMBL" id="EFI97531.1"/>
    </source>
</evidence>
<gene>
    <name evidence="2" type="ORF">SCHCODRAFT_109455</name>
</gene>
<dbReference type="KEGG" id="scm:SCHCO_02700940"/>
<proteinExistence type="predicted"/>
<dbReference type="Proteomes" id="UP000007431">
    <property type="component" value="Unassembled WGS sequence"/>
</dbReference>
<dbReference type="InParanoid" id="D8Q660"/>
<dbReference type="GeneID" id="9592712"/>
<evidence type="ECO:0000313" key="3">
    <source>
        <dbReference type="Proteomes" id="UP000007431"/>
    </source>
</evidence>
<protein>
    <submittedName>
        <fullName evidence="2">Uncharacterized protein</fullName>
    </submittedName>
</protein>
<dbReference type="EMBL" id="GL377306">
    <property type="protein sequence ID" value="EFI97531.1"/>
    <property type="molecule type" value="Genomic_DNA"/>
</dbReference>
<dbReference type="HOGENOM" id="CLU_1897422_0_0_1"/>
<organism evidence="3">
    <name type="scientific">Schizophyllum commune (strain H4-8 / FGSC 9210)</name>
    <name type="common">Split gill fungus</name>
    <dbReference type="NCBI Taxonomy" id="578458"/>
    <lineage>
        <taxon>Eukaryota</taxon>
        <taxon>Fungi</taxon>
        <taxon>Dikarya</taxon>
        <taxon>Basidiomycota</taxon>
        <taxon>Agaricomycotina</taxon>
        <taxon>Agaricomycetes</taxon>
        <taxon>Agaricomycetidae</taxon>
        <taxon>Agaricales</taxon>
        <taxon>Schizophyllaceae</taxon>
        <taxon>Schizophyllum</taxon>
    </lineage>
</organism>
<evidence type="ECO:0000256" key="1">
    <source>
        <dbReference type="SAM" id="MobiDB-lite"/>
    </source>
</evidence>